<organism evidence="1">
    <name type="scientific">marine sediment metagenome</name>
    <dbReference type="NCBI Taxonomy" id="412755"/>
    <lineage>
        <taxon>unclassified sequences</taxon>
        <taxon>metagenomes</taxon>
        <taxon>ecological metagenomes</taxon>
    </lineage>
</organism>
<dbReference type="EMBL" id="BARS01040064">
    <property type="protein sequence ID" value="GAG31602.1"/>
    <property type="molecule type" value="Genomic_DNA"/>
</dbReference>
<name>X0X874_9ZZZZ</name>
<sequence>MIPRSKLDLTSLKTYGQSCLDLAQRHLAGFQTVSEIAEAEEELNVYPHLDRLSDPKDVQVLDEQAISSKEMQRARQAVLDGRFFCEHTAAGEATRLKLGTKFLINQGRIQA</sequence>
<protein>
    <submittedName>
        <fullName evidence="1">Uncharacterized protein</fullName>
    </submittedName>
</protein>
<comment type="caution">
    <text evidence="1">The sequence shown here is derived from an EMBL/GenBank/DDBJ whole genome shotgun (WGS) entry which is preliminary data.</text>
</comment>
<proteinExistence type="predicted"/>
<gene>
    <name evidence="1" type="ORF">S01H1_61122</name>
</gene>
<dbReference type="AlphaFoldDB" id="X0X874"/>
<evidence type="ECO:0000313" key="1">
    <source>
        <dbReference type="EMBL" id="GAG31602.1"/>
    </source>
</evidence>
<accession>X0X874</accession>
<reference evidence="1" key="1">
    <citation type="journal article" date="2014" name="Front. Microbiol.">
        <title>High frequency of phylogenetically diverse reductive dehalogenase-homologous genes in deep subseafloor sedimentary metagenomes.</title>
        <authorList>
            <person name="Kawai M."/>
            <person name="Futagami T."/>
            <person name="Toyoda A."/>
            <person name="Takaki Y."/>
            <person name="Nishi S."/>
            <person name="Hori S."/>
            <person name="Arai W."/>
            <person name="Tsubouchi T."/>
            <person name="Morono Y."/>
            <person name="Uchiyama I."/>
            <person name="Ito T."/>
            <person name="Fujiyama A."/>
            <person name="Inagaki F."/>
            <person name="Takami H."/>
        </authorList>
    </citation>
    <scope>NUCLEOTIDE SEQUENCE</scope>
    <source>
        <strain evidence="1">Expedition CK06-06</strain>
    </source>
</reference>